<protein>
    <submittedName>
        <fullName evidence="2">Phosphotransferase</fullName>
    </submittedName>
</protein>
<dbReference type="Gene3D" id="3.90.1200.10">
    <property type="match status" value="1"/>
</dbReference>
<organism evidence="2 3">
    <name type="scientific">Hymenobacter negativus</name>
    <dbReference type="NCBI Taxonomy" id="2795026"/>
    <lineage>
        <taxon>Bacteria</taxon>
        <taxon>Pseudomonadati</taxon>
        <taxon>Bacteroidota</taxon>
        <taxon>Cytophagia</taxon>
        <taxon>Cytophagales</taxon>
        <taxon>Hymenobacteraceae</taxon>
        <taxon>Hymenobacter</taxon>
    </lineage>
</organism>
<dbReference type="InterPro" id="IPR000719">
    <property type="entry name" value="Prot_kinase_dom"/>
</dbReference>
<dbReference type="RefSeq" id="WP_208175333.1">
    <property type="nucleotide sequence ID" value="NZ_JAGETZ010000004.1"/>
</dbReference>
<dbReference type="PROSITE" id="PS50011">
    <property type="entry name" value="PROTEIN_KINASE_DOM"/>
    <property type="match status" value="1"/>
</dbReference>
<evidence type="ECO:0000259" key="1">
    <source>
        <dbReference type="PROSITE" id="PS50011"/>
    </source>
</evidence>
<dbReference type="PROSITE" id="PS00108">
    <property type="entry name" value="PROTEIN_KINASE_ST"/>
    <property type="match status" value="1"/>
</dbReference>
<evidence type="ECO:0000313" key="2">
    <source>
        <dbReference type="EMBL" id="MBO2009716.1"/>
    </source>
</evidence>
<gene>
    <name evidence="2" type="ORF">J4E00_11690</name>
</gene>
<feature type="domain" description="Protein kinase" evidence="1">
    <location>
        <begin position="17"/>
        <end position="356"/>
    </location>
</feature>
<dbReference type="InterPro" id="IPR008271">
    <property type="entry name" value="Ser/Thr_kinase_AS"/>
</dbReference>
<name>A0ABS3QEP3_9BACT</name>
<reference evidence="2 3" key="1">
    <citation type="submission" date="2021-03" db="EMBL/GenBank/DDBJ databases">
        <authorList>
            <person name="Kim M.K."/>
        </authorList>
    </citation>
    <scope>NUCLEOTIDE SEQUENCE [LARGE SCALE GENOMIC DNA]</scope>
    <source>
        <strain evidence="2 3">BT442</strain>
    </source>
</reference>
<dbReference type="SUPFAM" id="SSF56112">
    <property type="entry name" value="Protein kinase-like (PK-like)"/>
    <property type="match status" value="1"/>
</dbReference>
<dbReference type="InterPro" id="IPR011009">
    <property type="entry name" value="Kinase-like_dom_sf"/>
</dbReference>
<evidence type="ECO:0000313" key="3">
    <source>
        <dbReference type="Proteomes" id="UP000664369"/>
    </source>
</evidence>
<keyword evidence="3" id="KW-1185">Reference proteome</keyword>
<dbReference type="EMBL" id="JAGETZ010000004">
    <property type="protein sequence ID" value="MBO2009716.1"/>
    <property type="molecule type" value="Genomic_DNA"/>
</dbReference>
<dbReference type="InterPro" id="IPR002575">
    <property type="entry name" value="Aminoglycoside_PTrfase"/>
</dbReference>
<dbReference type="Pfam" id="PF01636">
    <property type="entry name" value="APH"/>
    <property type="match status" value="1"/>
</dbReference>
<dbReference type="Proteomes" id="UP000664369">
    <property type="component" value="Unassembled WGS sequence"/>
</dbReference>
<accession>A0ABS3QEP3</accession>
<comment type="caution">
    <text evidence="2">The sequence shown here is derived from an EMBL/GenBank/DDBJ whole genome shotgun (WGS) entry which is preliminary data.</text>
</comment>
<proteinExistence type="predicted"/>
<sequence>MRLTLERIHLYLLDKGFIEPASLADGDYMATQMQTRNIIFRVTRQAAKSLFVKQLNSFDPNNTYVLQKDATCLWLIKNHPAFEQLSGYVPDYFGFDPEKQVLVTEYLPDSSNLEDYARLNQGSLPLHVREELATILASYHFPLTAQVLGSRSVQFFPRQMPWVMNLADTDVGTQQGLFSQTATPNPVLSAVLGSADFRSVLVSIKSEWMATSLIHGDLKWMNLLVQRAEDREKVKVIDWEIADIGDPLWDVAGVLQGFVTNIILYHPNIATDSFSLVPGVGLGHLQEAWPLMDHFWRLYRAQTAPDAKPAEEAAALAKALRFTGVRLIQSAIEQNMMMPTVQPNSTKLLQASYAMLSNGPAILQQFTAAPVAELA</sequence>